<protein>
    <submittedName>
        <fullName evidence="2">Uncharacterized protein</fullName>
    </submittedName>
</protein>
<sequence length="313" mass="34224">MGLTLQVDTDDKNVSREVNDWLQYQEQADSDSDSDSDDSFFDSKSNNPFIRASTVALNLTKKCDTFLAKVGMRKAEIHRHPRTGNCMTCGGMDEGFFSPITDIEKGAIAGCPSCNIINAGVRACLPRHMANSSKISVMENWNSGCAGRQFIRTKRRSATMTGAYGVIVVRSGHLDLGNIFVPSTELRDEVVAELNFFGTEEEPASWDSVGLAYHISGDTSSEAAFQWVAENHSRMPTRVLDLGPFNGHGECPQETTDSDIRLHETQDGIYSSCAEELKPYARAIIQSFTSYLTPGPARPGPEGPRPPYALVAA</sequence>
<evidence type="ECO:0000256" key="1">
    <source>
        <dbReference type="SAM" id="MobiDB-lite"/>
    </source>
</evidence>
<evidence type="ECO:0000313" key="3">
    <source>
        <dbReference type="Proteomes" id="UP000070328"/>
    </source>
</evidence>
<gene>
    <name evidence="2" type="ORF">CSIM01_09800</name>
</gene>
<feature type="region of interest" description="Disordered" evidence="1">
    <location>
        <begin position="294"/>
        <end position="313"/>
    </location>
</feature>
<organism evidence="2 3">
    <name type="scientific">Colletotrichum simmondsii</name>
    <dbReference type="NCBI Taxonomy" id="703756"/>
    <lineage>
        <taxon>Eukaryota</taxon>
        <taxon>Fungi</taxon>
        <taxon>Dikarya</taxon>
        <taxon>Ascomycota</taxon>
        <taxon>Pezizomycotina</taxon>
        <taxon>Sordariomycetes</taxon>
        <taxon>Hypocreomycetidae</taxon>
        <taxon>Glomerellales</taxon>
        <taxon>Glomerellaceae</taxon>
        <taxon>Colletotrichum</taxon>
        <taxon>Colletotrichum acutatum species complex</taxon>
    </lineage>
</organism>
<accession>A0A135RX93</accession>
<dbReference type="AlphaFoldDB" id="A0A135RX93"/>
<reference evidence="2 3" key="1">
    <citation type="submission" date="2014-02" db="EMBL/GenBank/DDBJ databases">
        <title>The genome sequence of Colletotrichum simmondsii CBS122122.</title>
        <authorList>
            <person name="Baroncelli R."/>
            <person name="Thon M.R."/>
        </authorList>
    </citation>
    <scope>NUCLEOTIDE SEQUENCE [LARGE SCALE GENOMIC DNA]</scope>
    <source>
        <strain evidence="2 3">CBS122122</strain>
    </source>
</reference>
<evidence type="ECO:0000313" key="2">
    <source>
        <dbReference type="EMBL" id="KXH28282.1"/>
    </source>
</evidence>
<keyword evidence="3" id="KW-1185">Reference proteome</keyword>
<dbReference type="Proteomes" id="UP000070328">
    <property type="component" value="Unassembled WGS sequence"/>
</dbReference>
<comment type="caution">
    <text evidence="2">The sequence shown here is derived from an EMBL/GenBank/DDBJ whole genome shotgun (WGS) entry which is preliminary data.</text>
</comment>
<dbReference type="EMBL" id="JFBX01000787">
    <property type="protein sequence ID" value="KXH28282.1"/>
    <property type="molecule type" value="Genomic_DNA"/>
</dbReference>
<feature type="compositionally biased region" description="Pro residues" evidence="1">
    <location>
        <begin position="296"/>
        <end position="307"/>
    </location>
</feature>
<proteinExistence type="predicted"/>
<name>A0A135RX93_9PEZI</name>